<dbReference type="PROSITE" id="PS51257">
    <property type="entry name" value="PROKAR_LIPOPROTEIN"/>
    <property type="match status" value="1"/>
</dbReference>
<organism evidence="3 4">
    <name type="scientific">Methyloprofundus sedimenti</name>
    <dbReference type="NCBI Taxonomy" id="1420851"/>
    <lineage>
        <taxon>Bacteria</taxon>
        <taxon>Pseudomonadati</taxon>
        <taxon>Pseudomonadota</taxon>
        <taxon>Gammaproteobacteria</taxon>
        <taxon>Methylococcales</taxon>
        <taxon>Methylococcaceae</taxon>
        <taxon>Methyloprofundus</taxon>
    </lineage>
</organism>
<feature type="transmembrane region" description="Helical" evidence="1">
    <location>
        <begin position="83"/>
        <end position="106"/>
    </location>
</feature>
<keyword evidence="1" id="KW-1133">Transmembrane helix</keyword>
<reference evidence="3 4" key="1">
    <citation type="submission" date="2015-12" db="EMBL/GenBank/DDBJ databases">
        <authorList>
            <person name="Shamseldin A."/>
            <person name="Moawad H."/>
            <person name="Abd El-Rahim W.M."/>
            <person name="Sadowsky M.J."/>
        </authorList>
    </citation>
    <scope>NUCLEOTIDE SEQUENCE [LARGE SCALE GENOMIC DNA]</scope>
    <source>
        <strain evidence="3 4">WF1</strain>
    </source>
</reference>
<dbReference type="Proteomes" id="UP000191980">
    <property type="component" value="Unassembled WGS sequence"/>
</dbReference>
<proteinExistence type="predicted"/>
<dbReference type="Pfam" id="PF02517">
    <property type="entry name" value="Rce1-like"/>
    <property type="match status" value="1"/>
</dbReference>
<feature type="domain" description="CAAX prenyl protease 2/Lysostaphin resistance protein A-like" evidence="2">
    <location>
        <begin position="121"/>
        <end position="239"/>
    </location>
</feature>
<name>A0A1V8M5P0_9GAMM</name>
<sequence>MLNKTLISLIPFLVLLLFSIIACFIGYAIFILLDGAAELSRIISRVTQVMLILSIYPLMRWLDISIADMGFAPVKVFLKQMTGGMVLGLATLLPVLVLNYALGITVVDMHNVWALDKLLISLLVAFLLALMISLLEEPMFRGILISAYIKRIGITGTIFVSSLYYAVLHFIKTKTSIAVEEAEFSDSFKLLLEAFENLLNPDNFGALWALIMVGFFLAVMRTRLQLGLAWCIGCHAAWVWQIKMAHKITTVDQNSELLYLVSPYDGVIGPMVAIWLTLVLGVYLAYEQFVKNKQQG</sequence>
<dbReference type="GO" id="GO:0080120">
    <property type="term" value="P:CAAX-box protein maturation"/>
    <property type="evidence" value="ECO:0007669"/>
    <property type="project" value="UniProtKB-ARBA"/>
</dbReference>
<dbReference type="InterPro" id="IPR003675">
    <property type="entry name" value="Rce1/LyrA-like_dom"/>
</dbReference>
<dbReference type="EMBL" id="LPUF01000001">
    <property type="protein sequence ID" value="OQK16867.1"/>
    <property type="molecule type" value="Genomic_DNA"/>
</dbReference>
<dbReference type="GO" id="GO:0004175">
    <property type="term" value="F:endopeptidase activity"/>
    <property type="evidence" value="ECO:0007669"/>
    <property type="project" value="UniProtKB-ARBA"/>
</dbReference>
<feature type="transmembrane region" description="Helical" evidence="1">
    <location>
        <begin position="148"/>
        <end position="167"/>
    </location>
</feature>
<dbReference type="AlphaFoldDB" id="A0A1V8M5P0"/>
<feature type="transmembrane region" description="Helical" evidence="1">
    <location>
        <begin position="204"/>
        <end position="220"/>
    </location>
</feature>
<accession>A0A1V8M5P0</accession>
<evidence type="ECO:0000313" key="4">
    <source>
        <dbReference type="Proteomes" id="UP000191980"/>
    </source>
</evidence>
<protein>
    <recommendedName>
        <fullName evidence="2">CAAX prenyl protease 2/Lysostaphin resistance protein A-like domain-containing protein</fullName>
    </recommendedName>
</protein>
<gene>
    <name evidence="3" type="ORF">AU255_02905</name>
</gene>
<feature type="transmembrane region" description="Helical" evidence="1">
    <location>
        <begin position="7"/>
        <end position="30"/>
    </location>
</feature>
<feature type="transmembrane region" description="Helical" evidence="1">
    <location>
        <begin position="42"/>
        <end position="62"/>
    </location>
</feature>
<evidence type="ECO:0000313" key="3">
    <source>
        <dbReference type="EMBL" id="OQK16867.1"/>
    </source>
</evidence>
<keyword evidence="1" id="KW-0472">Membrane</keyword>
<feature type="transmembrane region" description="Helical" evidence="1">
    <location>
        <begin position="227"/>
        <end position="246"/>
    </location>
</feature>
<comment type="caution">
    <text evidence="3">The sequence shown here is derived from an EMBL/GenBank/DDBJ whole genome shotgun (WGS) entry which is preliminary data.</text>
</comment>
<dbReference type="STRING" id="1420851.AU255_02905"/>
<keyword evidence="4" id="KW-1185">Reference proteome</keyword>
<dbReference type="OrthoDB" id="7057423at2"/>
<feature type="transmembrane region" description="Helical" evidence="1">
    <location>
        <begin position="266"/>
        <end position="286"/>
    </location>
</feature>
<dbReference type="RefSeq" id="WP_080521485.1">
    <property type="nucleotide sequence ID" value="NZ_LPUF01000001.1"/>
</dbReference>
<keyword evidence="1" id="KW-0812">Transmembrane</keyword>
<evidence type="ECO:0000256" key="1">
    <source>
        <dbReference type="SAM" id="Phobius"/>
    </source>
</evidence>
<feature type="transmembrane region" description="Helical" evidence="1">
    <location>
        <begin position="118"/>
        <end position="136"/>
    </location>
</feature>
<evidence type="ECO:0000259" key="2">
    <source>
        <dbReference type="Pfam" id="PF02517"/>
    </source>
</evidence>